<evidence type="ECO:0000256" key="1">
    <source>
        <dbReference type="SAM" id="MobiDB-lite"/>
    </source>
</evidence>
<accession>A0ABN3DRA3</accession>
<organism evidence="2 3">
    <name type="scientific">Kitasatospora cystarginea</name>
    <dbReference type="NCBI Taxonomy" id="58350"/>
    <lineage>
        <taxon>Bacteria</taxon>
        <taxon>Bacillati</taxon>
        <taxon>Actinomycetota</taxon>
        <taxon>Actinomycetes</taxon>
        <taxon>Kitasatosporales</taxon>
        <taxon>Streptomycetaceae</taxon>
        <taxon>Kitasatospora</taxon>
    </lineage>
</organism>
<keyword evidence="3" id="KW-1185">Reference proteome</keyword>
<gene>
    <name evidence="2" type="ORF">GCM10010430_21480</name>
</gene>
<feature type="compositionally biased region" description="Basic residues" evidence="1">
    <location>
        <begin position="135"/>
        <end position="147"/>
    </location>
</feature>
<name>A0ABN3DRA3_9ACTN</name>
<evidence type="ECO:0000313" key="3">
    <source>
        <dbReference type="Proteomes" id="UP001500305"/>
    </source>
</evidence>
<feature type="compositionally biased region" description="Low complexity" evidence="1">
    <location>
        <begin position="148"/>
        <end position="168"/>
    </location>
</feature>
<dbReference type="Proteomes" id="UP001500305">
    <property type="component" value="Unassembled WGS sequence"/>
</dbReference>
<feature type="region of interest" description="Disordered" evidence="1">
    <location>
        <begin position="90"/>
        <end position="168"/>
    </location>
</feature>
<feature type="compositionally biased region" description="Low complexity" evidence="1">
    <location>
        <begin position="99"/>
        <end position="109"/>
    </location>
</feature>
<dbReference type="EMBL" id="BAAATR010000007">
    <property type="protein sequence ID" value="GAA2239834.1"/>
    <property type="molecule type" value="Genomic_DNA"/>
</dbReference>
<proteinExistence type="predicted"/>
<reference evidence="2 3" key="1">
    <citation type="journal article" date="2019" name="Int. J. Syst. Evol. Microbiol.">
        <title>The Global Catalogue of Microorganisms (GCM) 10K type strain sequencing project: providing services to taxonomists for standard genome sequencing and annotation.</title>
        <authorList>
            <consortium name="The Broad Institute Genomics Platform"/>
            <consortium name="The Broad Institute Genome Sequencing Center for Infectious Disease"/>
            <person name="Wu L."/>
            <person name="Ma J."/>
        </authorList>
    </citation>
    <scope>NUCLEOTIDE SEQUENCE [LARGE SCALE GENOMIC DNA]</scope>
    <source>
        <strain evidence="2 3">JCM 7356</strain>
    </source>
</reference>
<evidence type="ECO:0000313" key="2">
    <source>
        <dbReference type="EMBL" id="GAA2239834.1"/>
    </source>
</evidence>
<dbReference type="RefSeq" id="WP_344636057.1">
    <property type="nucleotide sequence ID" value="NZ_BAAATR010000007.1"/>
</dbReference>
<comment type="caution">
    <text evidence="2">The sequence shown here is derived from an EMBL/GenBank/DDBJ whole genome shotgun (WGS) entry which is preliminary data.</text>
</comment>
<feature type="compositionally biased region" description="Low complexity" evidence="1">
    <location>
        <begin position="117"/>
        <end position="134"/>
    </location>
</feature>
<sequence>MSETTRGSSASPSAAEKLLHPVDTVMTTVSHLPGAATVKDAFGSVLDTVGVVSPRSRRIAAYAGAGLLGAAGLVEWPIAAAGAAVVWLTQPRPGGADEGATAGTGARATRTTRRAAAKPSAKAKSSAKRPATTKPRTKKTATTKAKRTTQSGGRRTATAAESASAAGG</sequence>
<protein>
    <submittedName>
        <fullName evidence="2">Uncharacterized protein</fullName>
    </submittedName>
</protein>